<evidence type="ECO:0000313" key="3">
    <source>
        <dbReference type="EMBL" id="SMF81931.1"/>
    </source>
</evidence>
<protein>
    <submittedName>
        <fullName evidence="3">Uncharacterized protein</fullName>
    </submittedName>
</protein>
<dbReference type="STRING" id="560819.SAMN05428998_1453"/>
<keyword evidence="2" id="KW-0472">Membrane</keyword>
<gene>
    <name evidence="3" type="ORF">SAMN05428998_1453</name>
</gene>
<evidence type="ECO:0000313" key="4">
    <source>
        <dbReference type="Proteomes" id="UP000192917"/>
    </source>
</evidence>
<keyword evidence="4" id="KW-1185">Reference proteome</keyword>
<organism evidence="3 4">
    <name type="scientific">Tistlia consotensis USBA 355</name>
    <dbReference type="NCBI Taxonomy" id="560819"/>
    <lineage>
        <taxon>Bacteria</taxon>
        <taxon>Pseudomonadati</taxon>
        <taxon>Pseudomonadota</taxon>
        <taxon>Alphaproteobacteria</taxon>
        <taxon>Rhodospirillales</taxon>
        <taxon>Rhodovibrionaceae</taxon>
        <taxon>Tistlia</taxon>
    </lineage>
</organism>
<feature type="transmembrane region" description="Helical" evidence="2">
    <location>
        <begin position="54"/>
        <end position="71"/>
    </location>
</feature>
<dbReference type="EMBL" id="FWZX01000045">
    <property type="protein sequence ID" value="SMF81931.1"/>
    <property type="molecule type" value="Genomic_DNA"/>
</dbReference>
<evidence type="ECO:0000256" key="2">
    <source>
        <dbReference type="SAM" id="Phobius"/>
    </source>
</evidence>
<dbReference type="RefSeq" id="WP_085126771.1">
    <property type="nucleotide sequence ID" value="NZ_FWZX01000045.1"/>
</dbReference>
<feature type="region of interest" description="Disordered" evidence="1">
    <location>
        <begin position="90"/>
        <end position="109"/>
    </location>
</feature>
<name>A0A1Y6CQ11_9PROT</name>
<evidence type="ECO:0000256" key="1">
    <source>
        <dbReference type="SAM" id="MobiDB-lite"/>
    </source>
</evidence>
<keyword evidence="2" id="KW-1133">Transmembrane helix</keyword>
<dbReference type="Proteomes" id="UP000192917">
    <property type="component" value="Unassembled WGS sequence"/>
</dbReference>
<accession>A0A1Y6CQ11</accession>
<sequence>MAIRLEGSPILSAVALPGHVLYVPPALWAANLLVSFLVALVAGAILGGGIRFEFLLVVAVVAHVVLAIRYLREPFVARLFTCYLQGRPVAPRQRTRSRERLPGAVQRLH</sequence>
<dbReference type="AlphaFoldDB" id="A0A1Y6CQ11"/>
<keyword evidence="2" id="KW-0812">Transmembrane</keyword>
<feature type="transmembrane region" description="Helical" evidence="2">
    <location>
        <begin position="26"/>
        <end position="47"/>
    </location>
</feature>
<reference evidence="3 4" key="1">
    <citation type="submission" date="2017-04" db="EMBL/GenBank/DDBJ databases">
        <authorList>
            <person name="Afonso C.L."/>
            <person name="Miller P.J."/>
            <person name="Scott M.A."/>
            <person name="Spackman E."/>
            <person name="Goraichik I."/>
            <person name="Dimitrov K.M."/>
            <person name="Suarez D.L."/>
            <person name="Swayne D.E."/>
        </authorList>
    </citation>
    <scope>NUCLEOTIDE SEQUENCE [LARGE SCALE GENOMIC DNA]</scope>
    <source>
        <strain evidence="3 4">USBA 355</strain>
    </source>
</reference>
<proteinExistence type="predicted"/>